<evidence type="ECO:0000256" key="8">
    <source>
        <dbReference type="SAM" id="MobiDB-lite"/>
    </source>
</evidence>
<dbReference type="PANTHER" id="PTHR21320:SF3">
    <property type="entry name" value="CYTOCHROME C OXIDASE ASSEMBLY PROTEIN COX11, MITOCHONDRIAL-RELATED"/>
    <property type="match status" value="1"/>
</dbReference>
<sequence>MLLPAILRECCSKHGLQVATSARSCIRTHSWRELHSIPGASLLRREGRSGPLHSFTDAFLLRRAPPPRLHLQSRGAKTRKSHKQAQEEDWRRRNKTVLTYIAAAGVGMIGISYAAVPLYRLYCQATGLGGTAVAGHDTEQVANMTPVKERVIKVTFNADVHASMQWNFRPQQTEIYVVPGETALAFYRAFNPTDKPVIGISTYNVVPFDAGQYFNKIQCFCFEEQRLNPKEEVDMPVFFYIDPEFDLDPRMARVDTITLSYTFFEAKEGQTLPVPGYS</sequence>
<comment type="subcellular location">
    <subcellularLocation>
        <location evidence="2">Mitochondrion inner membrane</location>
        <topology evidence="2">Single-pass membrane protein</topology>
        <orientation evidence="2">Intermembrane side</orientation>
    </subcellularLocation>
</comment>
<dbReference type="NCBIfam" id="NF003465">
    <property type="entry name" value="PRK05089.1"/>
    <property type="match status" value="1"/>
</dbReference>
<dbReference type="Pfam" id="PF04442">
    <property type="entry name" value="CtaG_Cox11"/>
    <property type="match status" value="1"/>
</dbReference>
<dbReference type="CTD" id="1353"/>
<dbReference type="SUPFAM" id="SSF110111">
    <property type="entry name" value="Ctag/Cox11"/>
    <property type="match status" value="1"/>
</dbReference>
<accession>A0A6P3W8C8</accession>
<feature type="transmembrane region" description="Helical" evidence="9">
    <location>
        <begin position="97"/>
        <end position="116"/>
    </location>
</feature>
<comment type="subunit">
    <text evidence="6">Interacts with CNNM4/ACDP4. Interacts with RANBP2.</text>
</comment>
<gene>
    <name evidence="11 12 13" type="primary">LOC105907487</name>
</gene>
<dbReference type="HAMAP" id="MF_00155">
    <property type="entry name" value="CtaG"/>
    <property type="match status" value="1"/>
</dbReference>
<dbReference type="Gene3D" id="2.60.370.10">
    <property type="entry name" value="Ctag/Cox11"/>
    <property type="match status" value="1"/>
</dbReference>
<dbReference type="GeneID" id="105907487"/>
<evidence type="ECO:0000256" key="4">
    <source>
        <dbReference type="ARBA" id="ARBA00022989"/>
    </source>
</evidence>
<evidence type="ECO:0000313" key="13">
    <source>
        <dbReference type="RefSeq" id="XP_031424628.1"/>
    </source>
</evidence>
<evidence type="ECO:0000313" key="12">
    <source>
        <dbReference type="RefSeq" id="XP_031424618.1"/>
    </source>
</evidence>
<evidence type="ECO:0000256" key="2">
    <source>
        <dbReference type="ARBA" id="ARBA00004243"/>
    </source>
</evidence>
<dbReference type="InterPro" id="IPR023471">
    <property type="entry name" value="CtaG/Cox11_dom_sf"/>
</dbReference>
<dbReference type="Proteomes" id="UP000515152">
    <property type="component" value="Chromosome 1"/>
</dbReference>
<keyword evidence="10" id="KW-1185">Reference proteome</keyword>
<proteinExistence type="inferred from homology"/>
<dbReference type="GO" id="GO:0005743">
    <property type="term" value="C:mitochondrial inner membrane"/>
    <property type="evidence" value="ECO:0007669"/>
    <property type="project" value="UniProtKB-SubCell"/>
</dbReference>
<evidence type="ECO:0000313" key="10">
    <source>
        <dbReference type="Proteomes" id="UP000515152"/>
    </source>
</evidence>
<keyword evidence="5 9" id="KW-0472">Membrane</keyword>
<keyword evidence="4 9" id="KW-1133">Transmembrane helix</keyword>
<protein>
    <recommendedName>
        <fullName evidence="7">Cytochrome c oxidase assembly protein COX11, mitochondrial</fullName>
    </recommendedName>
</protein>
<comment type="function">
    <text evidence="1">Exerts its effect at some terminal stage of cytochrome c oxidase synthesis, probably by being involved in the insertion of the copper B into subunit I.</text>
</comment>
<evidence type="ECO:0000256" key="9">
    <source>
        <dbReference type="SAM" id="Phobius"/>
    </source>
</evidence>
<dbReference type="KEGG" id="char:105907487"/>
<name>A0A6P3W8C8_CLUHA</name>
<dbReference type="RefSeq" id="XP_031424618.1">
    <property type="nucleotide sequence ID" value="XM_031568758.2"/>
</dbReference>
<dbReference type="GeneTree" id="ENSGT00390000007512"/>
<evidence type="ECO:0000256" key="1">
    <source>
        <dbReference type="ARBA" id="ARBA00004007"/>
    </source>
</evidence>
<evidence type="ECO:0000313" key="11">
    <source>
        <dbReference type="RefSeq" id="XP_012691292.1"/>
    </source>
</evidence>
<dbReference type="GO" id="GO:0005507">
    <property type="term" value="F:copper ion binding"/>
    <property type="evidence" value="ECO:0007669"/>
    <property type="project" value="InterPro"/>
</dbReference>
<dbReference type="AlphaFoldDB" id="A0A6P3W8C8"/>
<evidence type="ECO:0000256" key="6">
    <source>
        <dbReference type="ARBA" id="ARBA00063165"/>
    </source>
</evidence>
<feature type="region of interest" description="Disordered" evidence="8">
    <location>
        <begin position="70"/>
        <end position="90"/>
    </location>
</feature>
<reference evidence="11 12" key="1">
    <citation type="submission" date="2025-04" db="UniProtKB">
        <authorList>
            <consortium name="RefSeq"/>
        </authorList>
    </citation>
    <scope>IDENTIFICATION</scope>
</reference>
<evidence type="ECO:0000256" key="7">
    <source>
        <dbReference type="ARBA" id="ARBA00068998"/>
    </source>
</evidence>
<dbReference type="FunFam" id="2.60.370.10:FF:000001">
    <property type="entry name" value="COX11 cytochrome c oxidase assembly homolog"/>
    <property type="match status" value="1"/>
</dbReference>
<evidence type="ECO:0000256" key="5">
    <source>
        <dbReference type="ARBA" id="ARBA00023136"/>
    </source>
</evidence>
<dbReference type="OrthoDB" id="1704689at2759"/>
<keyword evidence="3 9" id="KW-0812">Transmembrane</keyword>
<dbReference type="RefSeq" id="XP_031424628.1">
    <property type="nucleotide sequence ID" value="XM_031568768.2"/>
</dbReference>
<dbReference type="RefSeq" id="XP_012691292.1">
    <property type="nucleotide sequence ID" value="XM_012835838.2"/>
</dbReference>
<dbReference type="InterPro" id="IPR007533">
    <property type="entry name" value="Cyt_c_oxidase_assmbl_CtaG"/>
</dbReference>
<organism evidence="10 11">
    <name type="scientific">Clupea harengus</name>
    <name type="common">Atlantic herring</name>
    <dbReference type="NCBI Taxonomy" id="7950"/>
    <lineage>
        <taxon>Eukaryota</taxon>
        <taxon>Metazoa</taxon>
        <taxon>Chordata</taxon>
        <taxon>Craniata</taxon>
        <taxon>Vertebrata</taxon>
        <taxon>Euteleostomi</taxon>
        <taxon>Actinopterygii</taxon>
        <taxon>Neopterygii</taxon>
        <taxon>Teleostei</taxon>
        <taxon>Clupei</taxon>
        <taxon>Clupeiformes</taxon>
        <taxon>Clupeoidei</taxon>
        <taxon>Clupeidae</taxon>
        <taxon>Clupea</taxon>
    </lineage>
</organism>
<dbReference type="PANTHER" id="PTHR21320">
    <property type="entry name" value="CYTOCHROME C OXIDASE ASSEMBLY PROTEIN COX11-RELATED"/>
    <property type="match status" value="1"/>
</dbReference>
<evidence type="ECO:0000256" key="3">
    <source>
        <dbReference type="ARBA" id="ARBA00022692"/>
    </source>
</evidence>